<dbReference type="Proteomes" id="UP000830729">
    <property type="component" value="Chromosome"/>
</dbReference>
<dbReference type="KEGG" id="halx:M0R89_09245"/>
<dbReference type="GeneID" id="72185382"/>
<evidence type="ECO:0000313" key="1">
    <source>
        <dbReference type="EMBL" id="UPV72733.1"/>
    </source>
</evidence>
<keyword evidence="2" id="KW-1185">Reference proteome</keyword>
<dbReference type="RefSeq" id="WP_248648793.1">
    <property type="nucleotide sequence ID" value="NZ_CP096659.1"/>
</dbReference>
<reference evidence="1 2" key="1">
    <citation type="submission" date="2022-04" db="EMBL/GenBank/DDBJ databases">
        <title>Diverse halophilic archaea isolated from saline environments.</title>
        <authorList>
            <person name="Cui H.-L."/>
        </authorList>
    </citation>
    <scope>NUCLEOTIDE SEQUENCE [LARGE SCALE GENOMIC DNA]</scope>
    <source>
        <strain evidence="1 2">XZYJT49</strain>
    </source>
</reference>
<protein>
    <submittedName>
        <fullName evidence="1">Uncharacterized protein</fullName>
    </submittedName>
</protein>
<accession>A0A8U0HPQ7</accession>
<dbReference type="EMBL" id="CP096659">
    <property type="protein sequence ID" value="UPV72733.1"/>
    <property type="molecule type" value="Genomic_DNA"/>
</dbReference>
<gene>
    <name evidence="1" type="ORF">M0R89_09245</name>
</gene>
<proteinExistence type="predicted"/>
<dbReference type="AlphaFoldDB" id="A0A8U0HPQ7"/>
<evidence type="ECO:0000313" key="2">
    <source>
        <dbReference type="Proteomes" id="UP000830729"/>
    </source>
</evidence>
<sequence>MRKFQSPNCGDVMAQSDCNTAVVIDVDTDESTGQGVAEFKERLADELAEDYDYYIDDESPIYLAEDIISQTLVDTMELVCADITARTLLDWIKDRSEQEGETYIVNQFHQLRFTEIRIENQEDDRT</sequence>
<name>A0A8U0HPQ7_9EURY</name>
<organism evidence="1 2">
    <name type="scientific">Halorussus limi</name>
    <dbReference type="NCBI Taxonomy" id="2938695"/>
    <lineage>
        <taxon>Archaea</taxon>
        <taxon>Methanobacteriati</taxon>
        <taxon>Methanobacteriota</taxon>
        <taxon>Stenosarchaea group</taxon>
        <taxon>Halobacteria</taxon>
        <taxon>Halobacteriales</taxon>
        <taxon>Haladaptataceae</taxon>
        <taxon>Halorussus</taxon>
    </lineage>
</organism>